<dbReference type="RefSeq" id="WP_160928942.1">
    <property type="nucleotide sequence ID" value="NZ_WWEU01000002.1"/>
</dbReference>
<keyword evidence="6" id="KW-0808">Transferase</keyword>
<feature type="domain" description="HPt" evidence="17">
    <location>
        <begin position="1"/>
        <end position="105"/>
    </location>
</feature>
<dbReference type="CDD" id="cd00088">
    <property type="entry name" value="HPT"/>
    <property type="match status" value="1"/>
</dbReference>
<dbReference type="Gene3D" id="2.30.30.40">
    <property type="entry name" value="SH3 Domains"/>
    <property type="match status" value="1"/>
</dbReference>
<dbReference type="SUPFAM" id="SSF55874">
    <property type="entry name" value="ATPase domain of HSP90 chaperone/DNA topoisomerase II/histidine kinase"/>
    <property type="match status" value="1"/>
</dbReference>
<dbReference type="Pfam" id="PF01627">
    <property type="entry name" value="Hpt"/>
    <property type="match status" value="1"/>
</dbReference>
<feature type="coiled-coil region" evidence="13">
    <location>
        <begin position="325"/>
        <end position="352"/>
    </location>
</feature>
<dbReference type="InterPro" id="IPR005467">
    <property type="entry name" value="His_kinase_dom"/>
</dbReference>
<keyword evidence="9" id="KW-0067">ATP-binding</keyword>
<dbReference type="Proteomes" id="UP000478571">
    <property type="component" value="Unassembled WGS sequence"/>
</dbReference>
<evidence type="ECO:0000259" key="15">
    <source>
        <dbReference type="PROSITE" id="PS50109"/>
    </source>
</evidence>
<dbReference type="PROSITE" id="PS50109">
    <property type="entry name" value="HIS_KIN"/>
    <property type="match status" value="1"/>
</dbReference>
<name>A0A6L8LUB0_9VIBR</name>
<feature type="domain" description="Histidine kinase" evidence="15">
    <location>
        <begin position="339"/>
        <end position="545"/>
    </location>
</feature>
<dbReference type="GO" id="GO:0005524">
    <property type="term" value="F:ATP binding"/>
    <property type="evidence" value="ECO:0007669"/>
    <property type="project" value="UniProtKB-KW"/>
</dbReference>
<dbReference type="GO" id="GO:0006935">
    <property type="term" value="P:chemotaxis"/>
    <property type="evidence" value="ECO:0007669"/>
    <property type="project" value="UniProtKB-KW"/>
</dbReference>
<dbReference type="InterPro" id="IPR004105">
    <property type="entry name" value="CheA-like_dim"/>
</dbReference>
<evidence type="ECO:0000256" key="4">
    <source>
        <dbReference type="ARBA" id="ARBA00022500"/>
    </source>
</evidence>
<dbReference type="AlphaFoldDB" id="A0A6L8LUB0"/>
<dbReference type="PROSITE" id="PS50851">
    <property type="entry name" value="CHEW"/>
    <property type="match status" value="1"/>
</dbReference>
<dbReference type="FunFam" id="3.30.565.10:FF:000016">
    <property type="entry name" value="Chemotaxis protein CheA, putative"/>
    <property type="match status" value="1"/>
</dbReference>
<dbReference type="InterPro" id="IPR002545">
    <property type="entry name" value="CheW-lke_dom"/>
</dbReference>
<dbReference type="SMART" id="SM00387">
    <property type="entry name" value="HATPase_c"/>
    <property type="match status" value="1"/>
</dbReference>
<evidence type="ECO:0000256" key="7">
    <source>
        <dbReference type="ARBA" id="ARBA00022741"/>
    </source>
</evidence>
<accession>A0A6L8LUB0</accession>
<keyword evidence="7" id="KW-0547">Nucleotide-binding</keyword>
<dbReference type="FunFam" id="2.30.30.40:FF:000048">
    <property type="entry name" value="Chemotaxis protein CheA, putative"/>
    <property type="match status" value="1"/>
</dbReference>
<evidence type="ECO:0000256" key="3">
    <source>
        <dbReference type="ARBA" id="ARBA00021495"/>
    </source>
</evidence>
<comment type="caution">
    <text evidence="18">The sequence shown here is derived from an EMBL/GenBank/DDBJ whole genome shotgun (WGS) entry which is preliminary data.</text>
</comment>
<dbReference type="CDD" id="cd00731">
    <property type="entry name" value="CheA_reg"/>
    <property type="match status" value="1"/>
</dbReference>
<evidence type="ECO:0000256" key="10">
    <source>
        <dbReference type="ARBA" id="ARBA00023012"/>
    </source>
</evidence>
<gene>
    <name evidence="18" type="ORF">GTG28_08815</name>
</gene>
<dbReference type="InterPro" id="IPR036061">
    <property type="entry name" value="CheW-like_dom_sf"/>
</dbReference>
<keyword evidence="10" id="KW-0902">Two-component regulatory system</keyword>
<evidence type="ECO:0000256" key="11">
    <source>
        <dbReference type="ARBA" id="ARBA00035100"/>
    </source>
</evidence>
<dbReference type="SMART" id="SM00260">
    <property type="entry name" value="CheW"/>
    <property type="match status" value="1"/>
</dbReference>
<reference evidence="18 19" key="1">
    <citation type="submission" date="2020-01" db="EMBL/GenBank/DDBJ databases">
        <title>Draft Genome Sequence of Vibrio sp. strain OCN044, Isolated from a Healthy Coral at Palmyra Atoll.</title>
        <authorList>
            <person name="Videau P."/>
            <person name="Loughran R."/>
            <person name="Esquivel A."/>
            <person name="Deadmond M."/>
            <person name="Paddock B.E."/>
            <person name="Saw J.H."/>
            <person name="Ushijima B."/>
        </authorList>
    </citation>
    <scope>NUCLEOTIDE SEQUENCE [LARGE SCALE GENOMIC DNA]</scope>
    <source>
        <strain evidence="18 19">OCN044</strain>
    </source>
</reference>
<dbReference type="InterPro" id="IPR036890">
    <property type="entry name" value="HATPase_C_sf"/>
</dbReference>
<comment type="catalytic activity">
    <reaction evidence="1">
        <text>ATP + protein L-histidine = ADP + protein N-phospho-L-histidine.</text>
        <dbReference type="EC" id="2.7.13.3"/>
    </reaction>
</comment>
<evidence type="ECO:0000313" key="18">
    <source>
        <dbReference type="EMBL" id="MYM59325.1"/>
    </source>
</evidence>
<dbReference type="GO" id="GO:0000155">
    <property type="term" value="F:phosphorelay sensor kinase activity"/>
    <property type="evidence" value="ECO:0007669"/>
    <property type="project" value="InterPro"/>
</dbReference>
<dbReference type="InterPro" id="IPR051315">
    <property type="entry name" value="Bact_Chemotaxis_CheA"/>
</dbReference>
<sequence length="693" mass="75892">MALDMEQLRKMFYEECRENLEVLEDVLLNLDVSCVEDESINTIFRAAHSIKGGAATFNLLDISEFTHSVEAYLDLVRNHQKELSANTVDLLLKSGDCIHAMLEGHEQGSDVDTGLQNHVSDQLNALLGESVNGDTDASSSLALNDVASDASDASKQADWQVKFEPHAEMFFSGNDPLRILRELKELHASCVISADASQLPDIEDIDAELCYLKWTAHLPAEVAEDDIREIFEWVEDECDLVIERILPVSNECDAEKQQPIEGDPVSPVAHTTASNHAKSDPKPSKIAKSESSVSSIRVDIDKVDSLINLVGELVITQSMLTEIGNDFAIDKLEKLKAGLAQLLQNSKDLQENVLNIRMLPMSFAFSRFPRLVRDLSSRLDKQVDLQIQGEQTELDKTVLERIVDPLVHLVRNGIDHGIEQPDVRLERGKPAQGVIKLNAFHQGGSIVIEIKDDGAGLDCDKLWNKATEKGVLAVEARREDMTDKQIMNLIFAPGFSTAEEVSDISGRGVGMDVVKRNIEELGGHIEVESEIGIGSCFTISLPLTLAILDGQLVKVGGEVYIIPLLTIVESIQIDTTCIKSASGGVELYRLREENIPILRLQEELEMGQSGSLDARILCFVEAAGNRVGLLIDELLDQQQVVIKSLESNYSKVAGISGATILGDGSVSLILDIQGLITRFLNRASDSSSKGLAA</sequence>
<dbReference type="Pfam" id="PF02518">
    <property type="entry name" value="HATPase_c"/>
    <property type="match status" value="1"/>
</dbReference>
<dbReference type="PANTHER" id="PTHR43395">
    <property type="entry name" value="SENSOR HISTIDINE KINASE CHEA"/>
    <property type="match status" value="1"/>
</dbReference>
<proteinExistence type="predicted"/>
<dbReference type="InterPro" id="IPR003594">
    <property type="entry name" value="HATPase_dom"/>
</dbReference>
<evidence type="ECO:0000256" key="12">
    <source>
        <dbReference type="PROSITE-ProRule" id="PRU00110"/>
    </source>
</evidence>
<dbReference type="SMART" id="SM01231">
    <property type="entry name" value="H-kinase_dim"/>
    <property type="match status" value="1"/>
</dbReference>
<feature type="region of interest" description="Disordered" evidence="14">
    <location>
        <begin position="255"/>
        <end position="288"/>
    </location>
</feature>
<dbReference type="EMBL" id="WWEU01000002">
    <property type="protein sequence ID" value="MYM59325.1"/>
    <property type="molecule type" value="Genomic_DNA"/>
</dbReference>
<evidence type="ECO:0000256" key="9">
    <source>
        <dbReference type="ARBA" id="ARBA00022840"/>
    </source>
</evidence>
<evidence type="ECO:0000259" key="17">
    <source>
        <dbReference type="PROSITE" id="PS50894"/>
    </source>
</evidence>
<evidence type="ECO:0000256" key="6">
    <source>
        <dbReference type="ARBA" id="ARBA00022679"/>
    </source>
</evidence>
<dbReference type="SUPFAM" id="SSF50341">
    <property type="entry name" value="CheW-like"/>
    <property type="match status" value="1"/>
</dbReference>
<comment type="function">
    <text evidence="11">Involved in the transmission of sensory signals from the chemoreceptors to the flagellar motors. CheA is autophosphorylated; it can transfer its phosphate group to either CheB or CheY.</text>
</comment>
<dbReference type="PROSITE" id="PS50894">
    <property type="entry name" value="HPT"/>
    <property type="match status" value="1"/>
</dbReference>
<dbReference type="Gene3D" id="1.20.120.160">
    <property type="entry name" value="HPT domain"/>
    <property type="match status" value="1"/>
</dbReference>
<evidence type="ECO:0000256" key="5">
    <source>
        <dbReference type="ARBA" id="ARBA00022553"/>
    </source>
</evidence>
<evidence type="ECO:0000259" key="16">
    <source>
        <dbReference type="PROSITE" id="PS50851"/>
    </source>
</evidence>
<dbReference type="InterPro" id="IPR036097">
    <property type="entry name" value="HisK_dim/P_sf"/>
</dbReference>
<dbReference type="SMART" id="SM00073">
    <property type="entry name" value="HPT"/>
    <property type="match status" value="1"/>
</dbReference>
<evidence type="ECO:0000256" key="2">
    <source>
        <dbReference type="ARBA" id="ARBA00012438"/>
    </source>
</evidence>
<keyword evidence="19" id="KW-1185">Reference proteome</keyword>
<evidence type="ECO:0000256" key="14">
    <source>
        <dbReference type="SAM" id="MobiDB-lite"/>
    </source>
</evidence>
<dbReference type="Pfam" id="PF02895">
    <property type="entry name" value="H-kinase_dim"/>
    <property type="match status" value="1"/>
</dbReference>
<keyword evidence="4" id="KW-0145">Chemotaxis</keyword>
<protein>
    <recommendedName>
        <fullName evidence="3">Chemotaxis protein CheA</fullName>
        <ecNumber evidence="2">2.7.13.3</ecNumber>
    </recommendedName>
</protein>
<dbReference type="InterPro" id="IPR037006">
    <property type="entry name" value="CheA-like_homodim_sf"/>
</dbReference>
<evidence type="ECO:0000313" key="19">
    <source>
        <dbReference type="Proteomes" id="UP000478571"/>
    </source>
</evidence>
<dbReference type="CDD" id="cd16916">
    <property type="entry name" value="HATPase_CheA-like"/>
    <property type="match status" value="1"/>
</dbReference>
<dbReference type="GO" id="GO:0005737">
    <property type="term" value="C:cytoplasm"/>
    <property type="evidence" value="ECO:0007669"/>
    <property type="project" value="InterPro"/>
</dbReference>
<feature type="modified residue" description="Phosphohistidine" evidence="12">
    <location>
        <position position="48"/>
    </location>
</feature>
<evidence type="ECO:0000256" key="1">
    <source>
        <dbReference type="ARBA" id="ARBA00000085"/>
    </source>
</evidence>
<feature type="domain" description="CheW-like" evidence="16">
    <location>
        <begin position="547"/>
        <end position="681"/>
    </location>
</feature>
<dbReference type="InterPro" id="IPR036641">
    <property type="entry name" value="HPT_dom_sf"/>
</dbReference>
<keyword evidence="5 12" id="KW-0597">Phosphoprotein</keyword>
<dbReference type="Pfam" id="PF01584">
    <property type="entry name" value="CheW"/>
    <property type="match status" value="1"/>
</dbReference>
<evidence type="ECO:0000256" key="8">
    <source>
        <dbReference type="ARBA" id="ARBA00022777"/>
    </source>
</evidence>
<keyword evidence="8" id="KW-0418">Kinase</keyword>
<dbReference type="Gene3D" id="3.30.565.10">
    <property type="entry name" value="Histidine kinase-like ATPase, C-terminal domain"/>
    <property type="match status" value="1"/>
</dbReference>
<dbReference type="EC" id="2.7.13.3" evidence="2"/>
<dbReference type="InterPro" id="IPR004358">
    <property type="entry name" value="Sig_transdc_His_kin-like_C"/>
</dbReference>
<organism evidence="18 19">
    <name type="scientific">Vibrio tetraodonis subsp. pristinus</name>
    <dbReference type="NCBI Taxonomy" id="2695891"/>
    <lineage>
        <taxon>Bacteria</taxon>
        <taxon>Pseudomonadati</taxon>
        <taxon>Pseudomonadota</taxon>
        <taxon>Gammaproteobacteria</taxon>
        <taxon>Vibrionales</taxon>
        <taxon>Vibrionaceae</taxon>
        <taxon>Vibrio</taxon>
    </lineage>
</organism>
<dbReference type="SUPFAM" id="SSF47384">
    <property type="entry name" value="Homodimeric domain of signal transducing histidine kinase"/>
    <property type="match status" value="1"/>
</dbReference>
<evidence type="ECO:0000256" key="13">
    <source>
        <dbReference type="SAM" id="Coils"/>
    </source>
</evidence>
<dbReference type="PRINTS" id="PR00344">
    <property type="entry name" value="BCTRLSENSOR"/>
</dbReference>
<dbReference type="Gene3D" id="1.10.287.560">
    <property type="entry name" value="Histidine kinase CheA-like, homodimeric domain"/>
    <property type="match status" value="1"/>
</dbReference>
<dbReference type="InterPro" id="IPR008207">
    <property type="entry name" value="Sig_transdc_His_kin_Hpt_dom"/>
</dbReference>
<dbReference type="PANTHER" id="PTHR43395:SF10">
    <property type="entry name" value="CHEMOTAXIS PROTEIN CHEA"/>
    <property type="match status" value="1"/>
</dbReference>
<keyword evidence="13" id="KW-0175">Coiled coil</keyword>
<dbReference type="SUPFAM" id="SSF47226">
    <property type="entry name" value="Histidine-containing phosphotransfer domain, HPT domain"/>
    <property type="match status" value="1"/>
</dbReference>